<name>A0A238JRC7_9RHOB</name>
<sequence>MKRLFAGLIAVLALGSAAQAGSCGYANCWGAVGIGPHGAAGYSFNYSSENGALNRMYAECPSCNSTYTFVNACGAIAQAADGAWGSGWGDTRELAEYYATQTCAQYTRSGGCRTAVWACSR</sequence>
<reference evidence="3 4" key="1">
    <citation type="submission" date="2017-05" db="EMBL/GenBank/DDBJ databases">
        <authorList>
            <person name="Song R."/>
            <person name="Chenine A.L."/>
            <person name="Ruprecht R.M."/>
        </authorList>
    </citation>
    <scope>NUCLEOTIDE SEQUENCE [LARGE SCALE GENOMIC DNA]</scope>
    <source>
        <strain evidence="3 4">CECT 8898</strain>
    </source>
</reference>
<protein>
    <recommendedName>
        <fullName evidence="2">DUF4189 domain-containing protein</fullName>
    </recommendedName>
</protein>
<evidence type="ECO:0000313" key="3">
    <source>
        <dbReference type="EMBL" id="SMX33238.1"/>
    </source>
</evidence>
<feature type="domain" description="DUF4189" evidence="2">
    <location>
        <begin position="29"/>
        <end position="119"/>
    </location>
</feature>
<evidence type="ECO:0000259" key="2">
    <source>
        <dbReference type="Pfam" id="PF13827"/>
    </source>
</evidence>
<keyword evidence="4" id="KW-1185">Reference proteome</keyword>
<dbReference type="Proteomes" id="UP000207598">
    <property type="component" value="Unassembled WGS sequence"/>
</dbReference>
<keyword evidence="1" id="KW-0732">Signal</keyword>
<evidence type="ECO:0000256" key="1">
    <source>
        <dbReference type="SAM" id="SignalP"/>
    </source>
</evidence>
<feature type="chain" id="PRO_5012895779" description="DUF4189 domain-containing protein" evidence="1">
    <location>
        <begin position="21"/>
        <end position="121"/>
    </location>
</feature>
<dbReference type="RefSeq" id="WP_094019295.1">
    <property type="nucleotide sequence ID" value="NZ_FXYF01000001.1"/>
</dbReference>
<dbReference type="EMBL" id="FXYF01000001">
    <property type="protein sequence ID" value="SMX33238.1"/>
    <property type="molecule type" value="Genomic_DNA"/>
</dbReference>
<dbReference type="AlphaFoldDB" id="A0A238JRC7"/>
<gene>
    <name evidence="3" type="ORF">MAA8898_00425</name>
</gene>
<dbReference type="Pfam" id="PF13827">
    <property type="entry name" value="DUF4189"/>
    <property type="match status" value="1"/>
</dbReference>
<evidence type="ECO:0000313" key="4">
    <source>
        <dbReference type="Proteomes" id="UP000207598"/>
    </source>
</evidence>
<dbReference type="InterPro" id="IPR025240">
    <property type="entry name" value="DUF4189"/>
</dbReference>
<dbReference type="OrthoDB" id="7871009at2"/>
<feature type="signal peptide" evidence="1">
    <location>
        <begin position="1"/>
        <end position="20"/>
    </location>
</feature>
<organism evidence="3 4">
    <name type="scientific">Maliponia aquimaris</name>
    <dbReference type="NCBI Taxonomy" id="1673631"/>
    <lineage>
        <taxon>Bacteria</taxon>
        <taxon>Pseudomonadati</taxon>
        <taxon>Pseudomonadota</taxon>
        <taxon>Alphaproteobacteria</taxon>
        <taxon>Rhodobacterales</taxon>
        <taxon>Paracoccaceae</taxon>
        <taxon>Maliponia</taxon>
    </lineage>
</organism>
<accession>A0A238JRC7</accession>
<proteinExistence type="predicted"/>